<proteinExistence type="predicted"/>
<dbReference type="STRING" id="1406858.GCA_000710895_02025"/>
<dbReference type="PANTHER" id="PTHR30404">
    <property type="entry name" value="N-ACETYLMURAMOYL-L-ALANINE AMIDASE"/>
    <property type="match status" value="1"/>
</dbReference>
<dbReference type="OrthoDB" id="3268878at2"/>
<feature type="domain" description="MurNAc-LAA" evidence="4">
    <location>
        <begin position="138"/>
        <end position="264"/>
    </location>
</feature>
<dbReference type="EC" id="3.5.1.28" evidence="5"/>
<dbReference type="GO" id="GO:0009253">
    <property type="term" value="P:peptidoglycan catabolic process"/>
    <property type="evidence" value="ECO:0007669"/>
    <property type="project" value="InterPro"/>
</dbReference>
<sequence>MKPSIIKAGIRSAVTAAAITTVAGFVPATALAAPDNPAPDSPAISELPQKLAGKTVFLDPGHQGPNHNQNIARPVSDGRGGSKPCQTTGMVTVNGVPEHTINWNVAQLVRTSLEGLGAEVVLSRSDDTGWGGCIDERAAAANQSGADVAVSIHADSAPAELRGFHLIVPELPVPDAKATEVQGGPGLVASQAMRDAYVRAGFPIASYGGNEGLQTRADIAGPALTHVPDVFLEMGNGANPEDARLLESPEGQLRHAVAITTGLAAFLLGLDPGPAEPQQAAVPEPDPQVQAQAPAPAPEVPAYPVQPAQAIEPDPAPGAEQPAVQPGTPDEPRAEGAPVQLQAQPGANDDATVPQQAVPGDAAGNGIRPISEGVPIPAGTPAAPQAPGAQPNPQVPAAAAKPNPAAPAAPQLPNAKPSPGATAPSTPGADKTKPSESGSLKTLVQTAVQLLGPMAKMLGMNSQETGIASSLVNLAYTLVSTLMSELIAPTN</sequence>
<dbReference type="CDD" id="cd02696">
    <property type="entry name" value="MurNAc-LAA"/>
    <property type="match status" value="1"/>
</dbReference>
<dbReference type="InterPro" id="IPR002508">
    <property type="entry name" value="MurNAc-LAA_cat"/>
</dbReference>
<keyword evidence="3" id="KW-0732">Signal</keyword>
<feature type="compositionally biased region" description="Low complexity" evidence="2">
    <location>
        <begin position="375"/>
        <end position="417"/>
    </location>
</feature>
<feature type="signal peptide" evidence="3">
    <location>
        <begin position="1"/>
        <end position="32"/>
    </location>
</feature>
<feature type="chain" id="PRO_5016879856" evidence="3">
    <location>
        <begin position="33"/>
        <end position="491"/>
    </location>
</feature>
<name>A0A379JGJ5_9NOCA</name>
<dbReference type="InterPro" id="IPR050695">
    <property type="entry name" value="N-acetylmuramoyl_amidase_3"/>
</dbReference>
<dbReference type="Gene3D" id="3.40.630.40">
    <property type="entry name" value="Zn-dependent exopeptidases"/>
    <property type="match status" value="1"/>
</dbReference>
<dbReference type="Pfam" id="PF01520">
    <property type="entry name" value="Amidase_3"/>
    <property type="match status" value="1"/>
</dbReference>
<dbReference type="SUPFAM" id="SSF53187">
    <property type="entry name" value="Zn-dependent exopeptidases"/>
    <property type="match status" value="1"/>
</dbReference>
<organism evidence="5 6">
    <name type="scientific">Nocardia otitidiscaviarum</name>
    <dbReference type="NCBI Taxonomy" id="1823"/>
    <lineage>
        <taxon>Bacteria</taxon>
        <taxon>Bacillati</taxon>
        <taxon>Actinomycetota</taxon>
        <taxon>Actinomycetes</taxon>
        <taxon>Mycobacteriales</taxon>
        <taxon>Nocardiaceae</taxon>
        <taxon>Nocardia</taxon>
    </lineage>
</organism>
<keyword evidence="1 5" id="KW-0378">Hydrolase</keyword>
<evidence type="ECO:0000256" key="3">
    <source>
        <dbReference type="SAM" id="SignalP"/>
    </source>
</evidence>
<feature type="region of interest" description="Disordered" evidence="2">
    <location>
        <begin position="270"/>
        <end position="440"/>
    </location>
</feature>
<dbReference type="AlphaFoldDB" id="A0A379JGJ5"/>
<evidence type="ECO:0000259" key="4">
    <source>
        <dbReference type="SMART" id="SM00646"/>
    </source>
</evidence>
<evidence type="ECO:0000313" key="5">
    <source>
        <dbReference type="EMBL" id="SUD47677.1"/>
    </source>
</evidence>
<gene>
    <name evidence="5" type="primary">lytC_2</name>
    <name evidence="5" type="ORF">NCTC1934_04998</name>
</gene>
<dbReference type="PANTHER" id="PTHR30404:SF0">
    <property type="entry name" value="N-ACETYLMURAMOYL-L-ALANINE AMIDASE AMIC"/>
    <property type="match status" value="1"/>
</dbReference>
<dbReference type="GO" id="GO:0030288">
    <property type="term" value="C:outer membrane-bounded periplasmic space"/>
    <property type="evidence" value="ECO:0007669"/>
    <property type="project" value="TreeGrafter"/>
</dbReference>
<dbReference type="EMBL" id="UGRY01000003">
    <property type="protein sequence ID" value="SUD47677.1"/>
    <property type="molecule type" value="Genomic_DNA"/>
</dbReference>
<dbReference type="Proteomes" id="UP000255467">
    <property type="component" value="Unassembled WGS sequence"/>
</dbReference>
<keyword evidence="6" id="KW-1185">Reference proteome</keyword>
<reference evidence="5 6" key="1">
    <citation type="submission" date="2018-06" db="EMBL/GenBank/DDBJ databases">
        <authorList>
            <consortium name="Pathogen Informatics"/>
            <person name="Doyle S."/>
        </authorList>
    </citation>
    <scope>NUCLEOTIDE SEQUENCE [LARGE SCALE GENOMIC DNA]</scope>
    <source>
        <strain evidence="5 6">NCTC1934</strain>
    </source>
</reference>
<dbReference type="GO" id="GO:0008745">
    <property type="term" value="F:N-acetylmuramoyl-L-alanine amidase activity"/>
    <property type="evidence" value="ECO:0007669"/>
    <property type="project" value="UniProtKB-EC"/>
</dbReference>
<feature type="region of interest" description="Disordered" evidence="2">
    <location>
        <begin position="59"/>
        <end position="86"/>
    </location>
</feature>
<evidence type="ECO:0000256" key="2">
    <source>
        <dbReference type="SAM" id="MobiDB-lite"/>
    </source>
</evidence>
<evidence type="ECO:0000313" key="6">
    <source>
        <dbReference type="Proteomes" id="UP000255467"/>
    </source>
</evidence>
<feature type="compositionally biased region" description="Low complexity" evidence="2">
    <location>
        <begin position="276"/>
        <end position="294"/>
    </location>
</feature>
<accession>A0A379JGJ5</accession>
<protein>
    <submittedName>
        <fullName evidence="5">N-acetylmuramoyl-L-alanine amidase LytC</fullName>
        <ecNumber evidence="5">3.5.1.28</ecNumber>
    </submittedName>
</protein>
<dbReference type="SMART" id="SM00646">
    <property type="entry name" value="Ami_3"/>
    <property type="match status" value="1"/>
</dbReference>
<evidence type="ECO:0000256" key="1">
    <source>
        <dbReference type="ARBA" id="ARBA00022801"/>
    </source>
</evidence>